<name>A0ABQ9Q017_9PEZI</name>
<proteinExistence type="predicted"/>
<dbReference type="PANTHER" id="PTHR38488:SF1">
    <property type="entry name" value="OXIDOREDUCTASE 9.5 KDA SUBUNIT, PUTATIVE (AFU_ORTHOLOGUE AFUA_5G08980)-RELATED"/>
    <property type="match status" value="1"/>
</dbReference>
<dbReference type="Proteomes" id="UP001169217">
    <property type="component" value="Unassembled WGS sequence"/>
</dbReference>
<dbReference type="CDD" id="cd22903">
    <property type="entry name" value="NI9M"/>
    <property type="match status" value="1"/>
</dbReference>
<dbReference type="PANTHER" id="PTHR38488">
    <property type="entry name" value="OXIDOREDUCTASE 9.5 KDA SUBUNIT, PUTATIVE (AFU_ORTHOLOGUE AFUA_5G08980)-RELATED"/>
    <property type="match status" value="1"/>
</dbReference>
<gene>
    <name evidence="1" type="ORF">CLIM01_05599</name>
</gene>
<evidence type="ECO:0000313" key="1">
    <source>
        <dbReference type="EMBL" id="KAK0377066.1"/>
    </source>
</evidence>
<accession>A0ABQ9Q017</accession>
<dbReference type="InterPro" id="IPR039961">
    <property type="entry name" value="Nuo9.5"/>
</dbReference>
<sequence length="111" mass="12187">MSSAASPRFWAGPIRYCRWASREKPAYFWSVVLGALGPIQLAVVPPVRNFIGDYNAPPIPVTYPGESREKENTAKPIGLASLPLRGEHGKETDAMLTTLDVTQFPQDLESS</sequence>
<organism evidence="1 2">
    <name type="scientific">Colletotrichum limetticola</name>
    <dbReference type="NCBI Taxonomy" id="1209924"/>
    <lineage>
        <taxon>Eukaryota</taxon>
        <taxon>Fungi</taxon>
        <taxon>Dikarya</taxon>
        <taxon>Ascomycota</taxon>
        <taxon>Pezizomycotina</taxon>
        <taxon>Sordariomycetes</taxon>
        <taxon>Hypocreomycetidae</taxon>
        <taxon>Glomerellales</taxon>
        <taxon>Glomerellaceae</taxon>
        <taxon>Colletotrichum</taxon>
        <taxon>Colletotrichum acutatum species complex</taxon>
    </lineage>
</organism>
<comment type="caution">
    <text evidence="1">The sequence shown here is derived from an EMBL/GenBank/DDBJ whole genome shotgun (WGS) entry which is preliminary data.</text>
</comment>
<keyword evidence="2" id="KW-1185">Reference proteome</keyword>
<dbReference type="EMBL" id="JARUPT010000142">
    <property type="protein sequence ID" value="KAK0377066.1"/>
    <property type="molecule type" value="Genomic_DNA"/>
</dbReference>
<protein>
    <submittedName>
        <fullName evidence="1">NADH-ubiquinone oxidoreductase 9.5 kDa subunit</fullName>
    </submittedName>
</protein>
<reference evidence="1" key="1">
    <citation type="submission" date="2023-04" db="EMBL/GenBank/DDBJ databases">
        <title>Colletotrichum limetticola genome sequence.</title>
        <authorList>
            <person name="Baroncelli R."/>
        </authorList>
    </citation>
    <scope>NUCLEOTIDE SEQUENCE</scope>
    <source>
        <strain evidence="1">KLA-Anderson</strain>
    </source>
</reference>
<evidence type="ECO:0000313" key="2">
    <source>
        <dbReference type="Proteomes" id="UP001169217"/>
    </source>
</evidence>